<dbReference type="STRING" id="92947.BVG79_00598"/>
<dbReference type="KEGG" id="kro:BVG79_00598"/>
<proteinExistence type="predicted"/>
<dbReference type="EMBL" id="CP019937">
    <property type="protein sequence ID" value="ARO13950.1"/>
    <property type="molecule type" value="Genomic_DNA"/>
</dbReference>
<dbReference type="AlphaFoldDB" id="A0A1W6NXY4"/>
<organism evidence="1 2">
    <name type="scientific">Ketogulonicigenium robustum</name>
    <dbReference type="NCBI Taxonomy" id="92947"/>
    <lineage>
        <taxon>Bacteria</taxon>
        <taxon>Pseudomonadati</taxon>
        <taxon>Pseudomonadota</taxon>
        <taxon>Alphaproteobacteria</taxon>
        <taxon>Rhodobacterales</taxon>
        <taxon>Roseobacteraceae</taxon>
        <taxon>Ketogulonicigenium</taxon>
    </lineage>
</organism>
<evidence type="ECO:0000313" key="1">
    <source>
        <dbReference type="EMBL" id="ARO13950.1"/>
    </source>
</evidence>
<protein>
    <submittedName>
        <fullName evidence="1">Uncharacterized protein</fullName>
    </submittedName>
</protein>
<dbReference type="Proteomes" id="UP000242447">
    <property type="component" value="Chromosome"/>
</dbReference>
<gene>
    <name evidence="1" type="ORF">BVG79_00598</name>
</gene>
<reference evidence="1 2" key="1">
    <citation type="submission" date="2017-02" db="EMBL/GenBank/DDBJ databases">
        <title>Ketogulonicigenium robustum SPU B003 Genome sequencing and assembly.</title>
        <authorList>
            <person name="Li Y."/>
            <person name="Liu L."/>
            <person name="Wang C."/>
            <person name="Zhang M."/>
            <person name="Zhang T."/>
            <person name="Zhang Y."/>
        </authorList>
    </citation>
    <scope>NUCLEOTIDE SEQUENCE [LARGE SCALE GENOMIC DNA]</scope>
    <source>
        <strain evidence="1 2">SPU_B003</strain>
    </source>
</reference>
<name>A0A1W6NXY4_9RHOB</name>
<sequence length="38" mass="4138">MFQKKSGFTRSPSGGVIGCILNPASATQYFSFQSMCFI</sequence>
<accession>A0A1W6NXY4</accession>
<keyword evidence="2" id="KW-1185">Reference proteome</keyword>
<evidence type="ECO:0000313" key="2">
    <source>
        <dbReference type="Proteomes" id="UP000242447"/>
    </source>
</evidence>